<accession>A0A849KZN7</accession>
<protein>
    <recommendedName>
        <fullName evidence="4">Lipopolysaccharide export system protein LptC</fullName>
    </recommendedName>
</protein>
<keyword evidence="1" id="KW-0812">Transmembrane</keyword>
<organism evidence="2 3">
    <name type="scientific">Halovulum dunhuangense</name>
    <dbReference type="NCBI Taxonomy" id="1505036"/>
    <lineage>
        <taxon>Bacteria</taxon>
        <taxon>Pseudomonadati</taxon>
        <taxon>Pseudomonadota</taxon>
        <taxon>Alphaproteobacteria</taxon>
        <taxon>Rhodobacterales</taxon>
        <taxon>Paracoccaceae</taxon>
        <taxon>Halovulum</taxon>
    </lineage>
</organism>
<dbReference type="RefSeq" id="WP_171322302.1">
    <property type="nucleotide sequence ID" value="NZ_JABFBC010000001.1"/>
</dbReference>
<keyword evidence="3" id="KW-1185">Reference proteome</keyword>
<keyword evidence="1" id="KW-0472">Membrane</keyword>
<sequence length="216" mass="22774">MAEGGPDRRARPSRRTRVVGWLKIVLPLVALALLGAVIFWRQQDDLGPGLRFTESDMEAMRSGLIVTGPRLSGVSLGGDQYDFRAAQVAPEDLSITRARVSALTGRVIYVDGRVVTLEAASADIDMGAGMIRFDDGLRVTTSEGYDASAPVARVDVAAARLTADGPVEVTGPAGRIEAGGMVIEPSDPDAARGDALMRFTGGVTLRYTPGEMGEGE</sequence>
<dbReference type="AlphaFoldDB" id="A0A849KZN7"/>
<reference evidence="2 3" key="1">
    <citation type="submission" date="2020-05" db="EMBL/GenBank/DDBJ databases">
        <title>Gimesia benthica sp. nov., a novel planctomycete isolated from a deep-sea water sample of the Northwest Indian Ocean.</title>
        <authorList>
            <person name="Wang J."/>
            <person name="Ruan C."/>
            <person name="Song L."/>
            <person name="Zhu Y."/>
            <person name="Li A."/>
            <person name="Zheng X."/>
            <person name="Wang L."/>
            <person name="Lu Z."/>
            <person name="Huang Y."/>
            <person name="Du W."/>
            <person name="Zhou Y."/>
            <person name="Huang L."/>
            <person name="Dai X."/>
        </authorList>
    </citation>
    <scope>NUCLEOTIDE SEQUENCE [LARGE SCALE GENOMIC DNA]</scope>
    <source>
        <strain evidence="2 3">YYQ-30</strain>
    </source>
</reference>
<evidence type="ECO:0000313" key="2">
    <source>
        <dbReference type="EMBL" id="NNU79384.1"/>
    </source>
</evidence>
<gene>
    <name evidence="2" type="ORF">HMH01_02930</name>
</gene>
<evidence type="ECO:0000256" key="1">
    <source>
        <dbReference type="SAM" id="Phobius"/>
    </source>
</evidence>
<comment type="caution">
    <text evidence="2">The sequence shown here is derived from an EMBL/GenBank/DDBJ whole genome shotgun (WGS) entry which is preliminary data.</text>
</comment>
<keyword evidence="1" id="KW-1133">Transmembrane helix</keyword>
<evidence type="ECO:0000313" key="3">
    <source>
        <dbReference type="Proteomes" id="UP000572377"/>
    </source>
</evidence>
<proteinExistence type="predicted"/>
<dbReference type="EMBL" id="JABFBC010000001">
    <property type="protein sequence ID" value="NNU79384.1"/>
    <property type="molecule type" value="Genomic_DNA"/>
</dbReference>
<name>A0A849KZN7_9RHOB</name>
<evidence type="ECO:0008006" key="4">
    <source>
        <dbReference type="Google" id="ProtNLM"/>
    </source>
</evidence>
<dbReference type="Proteomes" id="UP000572377">
    <property type="component" value="Unassembled WGS sequence"/>
</dbReference>
<feature type="transmembrane region" description="Helical" evidence="1">
    <location>
        <begin position="21"/>
        <end position="40"/>
    </location>
</feature>